<dbReference type="SUPFAM" id="SSF53335">
    <property type="entry name" value="S-adenosyl-L-methionine-dependent methyltransferases"/>
    <property type="match status" value="1"/>
</dbReference>
<evidence type="ECO:0000259" key="1">
    <source>
        <dbReference type="Pfam" id="PF08241"/>
    </source>
</evidence>
<comment type="caution">
    <text evidence="2">The sequence shown here is derived from an EMBL/GenBank/DDBJ whole genome shotgun (WGS) entry which is preliminary data.</text>
</comment>
<dbReference type="Pfam" id="PF08241">
    <property type="entry name" value="Methyltransf_11"/>
    <property type="match status" value="1"/>
</dbReference>
<feature type="domain" description="Methyltransferase type 11" evidence="1">
    <location>
        <begin position="47"/>
        <end position="135"/>
    </location>
</feature>
<dbReference type="CDD" id="cd02440">
    <property type="entry name" value="AdoMet_MTases"/>
    <property type="match status" value="1"/>
</dbReference>
<organism evidence="2 3">
    <name type="scientific">Herbihabitans rhizosphaerae</name>
    <dbReference type="NCBI Taxonomy" id="1872711"/>
    <lineage>
        <taxon>Bacteria</taxon>
        <taxon>Bacillati</taxon>
        <taxon>Actinomycetota</taxon>
        <taxon>Actinomycetes</taxon>
        <taxon>Pseudonocardiales</taxon>
        <taxon>Pseudonocardiaceae</taxon>
        <taxon>Herbihabitans</taxon>
    </lineage>
</organism>
<dbReference type="GO" id="GO:0008757">
    <property type="term" value="F:S-adenosylmethionine-dependent methyltransferase activity"/>
    <property type="evidence" value="ECO:0007669"/>
    <property type="project" value="InterPro"/>
</dbReference>
<dbReference type="AlphaFoldDB" id="A0A4Q7L2L1"/>
<dbReference type="Gene3D" id="3.40.50.150">
    <property type="entry name" value="Vaccinia Virus protein VP39"/>
    <property type="match status" value="1"/>
</dbReference>
<dbReference type="EMBL" id="SGWQ01000002">
    <property type="protein sequence ID" value="RZS43346.1"/>
    <property type="molecule type" value="Genomic_DNA"/>
</dbReference>
<dbReference type="Proteomes" id="UP000294257">
    <property type="component" value="Unassembled WGS sequence"/>
</dbReference>
<accession>A0A4Q7L2L1</accession>
<sequence>MSAPVRKLSSYYSSIAGVYRDHWADALQPTNLDLLTRLPLRDARTVLDLGSGVGLLLPALRDAAPSAVVVAADRSEGMLRAGPPGYRRAVADATELPFAARVFDVVAMPFMLFHIPEPVRALAEVRRVLRDGGTIGLTVWGVDPGFPAMEVWNEVLTEHGVPEEPPLVAMHELMDTPDKLCGLLAEARFDEIEADYVPWSFTPTAEEFIALRSTFGAEHRRLAHLTPDAREAVLTKAAERLGVLDADDFAFRSTVIGATARRATPRS</sequence>
<evidence type="ECO:0000313" key="3">
    <source>
        <dbReference type="Proteomes" id="UP000294257"/>
    </source>
</evidence>
<reference evidence="2 3" key="1">
    <citation type="submission" date="2019-02" db="EMBL/GenBank/DDBJ databases">
        <title>Genomic Encyclopedia of Type Strains, Phase IV (KMG-IV): sequencing the most valuable type-strain genomes for metagenomic binning, comparative biology and taxonomic classification.</title>
        <authorList>
            <person name="Goeker M."/>
        </authorList>
    </citation>
    <scope>NUCLEOTIDE SEQUENCE [LARGE SCALE GENOMIC DNA]</scope>
    <source>
        <strain evidence="2 3">DSM 101727</strain>
    </source>
</reference>
<keyword evidence="2" id="KW-0489">Methyltransferase</keyword>
<protein>
    <submittedName>
        <fullName evidence="2">Methyltransferase family protein</fullName>
    </submittedName>
</protein>
<keyword evidence="2" id="KW-0808">Transferase</keyword>
<dbReference type="InterPro" id="IPR029063">
    <property type="entry name" value="SAM-dependent_MTases_sf"/>
</dbReference>
<dbReference type="PANTHER" id="PTHR43591">
    <property type="entry name" value="METHYLTRANSFERASE"/>
    <property type="match status" value="1"/>
</dbReference>
<evidence type="ECO:0000313" key="2">
    <source>
        <dbReference type="EMBL" id="RZS43346.1"/>
    </source>
</evidence>
<keyword evidence="3" id="KW-1185">Reference proteome</keyword>
<dbReference type="OrthoDB" id="448116at2"/>
<gene>
    <name evidence="2" type="ORF">EV193_102325</name>
</gene>
<dbReference type="GO" id="GO:0032259">
    <property type="term" value="P:methylation"/>
    <property type="evidence" value="ECO:0007669"/>
    <property type="project" value="UniProtKB-KW"/>
</dbReference>
<dbReference type="InterPro" id="IPR013216">
    <property type="entry name" value="Methyltransf_11"/>
</dbReference>
<proteinExistence type="predicted"/>
<name>A0A4Q7L2L1_9PSEU</name>